<organism evidence="1 2">
    <name type="scientific">Cryobacterium luteum</name>
    <dbReference type="NCBI Taxonomy" id="1424661"/>
    <lineage>
        <taxon>Bacteria</taxon>
        <taxon>Bacillati</taxon>
        <taxon>Actinomycetota</taxon>
        <taxon>Actinomycetes</taxon>
        <taxon>Micrococcales</taxon>
        <taxon>Microbacteriaceae</taxon>
        <taxon>Cryobacterium</taxon>
    </lineage>
</organism>
<sequence length="219" mass="24852">MSFLSHFTENEMLTLTRSIHRSILSAGYPGIQDLSEESALGFVRYFIEQHPDVIIEKFSFATSYTVEILEQARKFAEDEKFEFASMFYSTWIEHTLNALIAAELRFQGKADGEIESVIRANSLKKKMTSGWISVFAASFGLSKELVERILRLAEVRNEFAHYKWRASQAQDPVELHDDARTAIGVAESVVGDLSRIVDAYTHRHAQVDRRGIEGECNAP</sequence>
<evidence type="ECO:0000313" key="1">
    <source>
        <dbReference type="EMBL" id="TFB83917.1"/>
    </source>
</evidence>
<dbReference type="RefSeq" id="WP_134450459.1">
    <property type="nucleotide sequence ID" value="NZ_FOCN01000015.1"/>
</dbReference>
<gene>
    <name evidence="1" type="ORF">E3O10_16690</name>
</gene>
<dbReference type="OrthoDB" id="5149865at2"/>
<comment type="caution">
    <text evidence="1">The sequence shown here is derived from an EMBL/GenBank/DDBJ whole genome shotgun (WGS) entry which is preliminary data.</text>
</comment>
<accession>A0A5F0CZY1</accession>
<evidence type="ECO:0000313" key="2">
    <source>
        <dbReference type="Proteomes" id="UP000297654"/>
    </source>
</evidence>
<proteinExistence type="predicted"/>
<dbReference type="Proteomes" id="UP000297654">
    <property type="component" value="Unassembled WGS sequence"/>
</dbReference>
<keyword evidence="2" id="KW-1185">Reference proteome</keyword>
<evidence type="ECO:0008006" key="3">
    <source>
        <dbReference type="Google" id="ProtNLM"/>
    </source>
</evidence>
<protein>
    <recommendedName>
        <fullName evidence="3">RiboL-PSP-HEPN domain-containing protein</fullName>
    </recommendedName>
</protein>
<dbReference type="AlphaFoldDB" id="A0A5F0CZY1"/>
<name>A0A5F0CZY1_9MICO</name>
<reference evidence="1 2" key="1">
    <citation type="submission" date="2019-03" db="EMBL/GenBank/DDBJ databases">
        <title>Genomics of glacier-inhabiting Cryobacterium strains.</title>
        <authorList>
            <person name="Liu Q."/>
            <person name="Xin Y.-H."/>
        </authorList>
    </citation>
    <scope>NUCLEOTIDE SEQUENCE [LARGE SCALE GENOMIC DNA]</scope>
    <source>
        <strain evidence="1 2">Hh15</strain>
    </source>
</reference>
<dbReference type="EMBL" id="SOFF01000050">
    <property type="protein sequence ID" value="TFB83917.1"/>
    <property type="molecule type" value="Genomic_DNA"/>
</dbReference>